<feature type="region of interest" description="Disordered" evidence="1">
    <location>
        <begin position="47"/>
        <end position="81"/>
    </location>
</feature>
<organism evidence="2">
    <name type="scientific">Rhizophora mucronata</name>
    <name type="common">Asiatic mangrove</name>
    <dbReference type="NCBI Taxonomy" id="61149"/>
    <lineage>
        <taxon>Eukaryota</taxon>
        <taxon>Viridiplantae</taxon>
        <taxon>Streptophyta</taxon>
        <taxon>Embryophyta</taxon>
        <taxon>Tracheophyta</taxon>
        <taxon>Spermatophyta</taxon>
        <taxon>Magnoliopsida</taxon>
        <taxon>eudicotyledons</taxon>
        <taxon>Gunneridae</taxon>
        <taxon>Pentapetalae</taxon>
        <taxon>rosids</taxon>
        <taxon>fabids</taxon>
        <taxon>Malpighiales</taxon>
        <taxon>Rhizophoraceae</taxon>
        <taxon>Rhizophora</taxon>
    </lineage>
</organism>
<dbReference type="EMBL" id="GGEC01004124">
    <property type="protein sequence ID" value="MBW84607.1"/>
    <property type="molecule type" value="Transcribed_RNA"/>
</dbReference>
<reference evidence="2" key="1">
    <citation type="submission" date="2018-02" db="EMBL/GenBank/DDBJ databases">
        <title>Rhizophora mucronata_Transcriptome.</title>
        <authorList>
            <person name="Meera S.P."/>
            <person name="Sreeshan A."/>
            <person name="Augustine A."/>
        </authorList>
    </citation>
    <scope>NUCLEOTIDE SEQUENCE</scope>
    <source>
        <tissue evidence="2">Leaf</tissue>
    </source>
</reference>
<evidence type="ECO:0000256" key="1">
    <source>
        <dbReference type="SAM" id="MobiDB-lite"/>
    </source>
</evidence>
<name>A0A2P2ITU8_RHIMU</name>
<sequence length="118" mass="12806">MAARFTDPRDACAAIAGESYKLWLEHENRTDDITIIIVHIKDFSHSGAGATERNTVDARNQPSSTTEKGISDISTTPASETYHSIRSGLSEMQVSMNRSPAIVVPSPSHHRSLELDGG</sequence>
<evidence type="ECO:0000313" key="2">
    <source>
        <dbReference type="EMBL" id="MBW84607.1"/>
    </source>
</evidence>
<protein>
    <submittedName>
        <fullName evidence="2">Uncharacterized protein</fullName>
    </submittedName>
</protein>
<accession>A0A2P2ITU8</accession>
<feature type="compositionally biased region" description="Polar residues" evidence="1">
    <location>
        <begin position="57"/>
        <end position="81"/>
    </location>
</feature>
<proteinExistence type="predicted"/>
<dbReference type="AlphaFoldDB" id="A0A2P2ITU8"/>